<accession>A0ABR8K6I8</accession>
<organism evidence="2 3">
    <name type="scientific">Nostoc paludosum FACHB-159</name>
    <dbReference type="NCBI Taxonomy" id="2692908"/>
    <lineage>
        <taxon>Bacteria</taxon>
        <taxon>Bacillati</taxon>
        <taxon>Cyanobacteriota</taxon>
        <taxon>Cyanophyceae</taxon>
        <taxon>Nostocales</taxon>
        <taxon>Nostocaceae</taxon>
        <taxon>Nostoc</taxon>
    </lineage>
</organism>
<sequence>MLESASVTNRWVNTIDFQNPEAIAKGFGIMENNIYCTLSTCSFDGYPWVSPVFFAYDEKCNIYWSSAIESKHSQNLYSNAGKVAIAIFNSSISEGTADGLYFYGTASELKPEETEKILKLLLNRAKRKHNRTAADYLNDSPRRIYQCQPQEAWVTGERLPFGNQLIDTKNQICLQSLGEHVKSYSRE</sequence>
<evidence type="ECO:0000313" key="2">
    <source>
        <dbReference type="EMBL" id="MBD2735107.1"/>
    </source>
</evidence>
<dbReference type="RefSeq" id="WP_190955782.1">
    <property type="nucleotide sequence ID" value="NZ_JACJTU010000012.1"/>
</dbReference>
<dbReference type="Gene3D" id="2.30.110.10">
    <property type="entry name" value="Electron Transport, Fmn-binding Protein, Chain A"/>
    <property type="match status" value="1"/>
</dbReference>
<keyword evidence="3" id="KW-1185">Reference proteome</keyword>
<protein>
    <submittedName>
        <fullName evidence="2">Pyridoxamine 5'-phosphate oxidase family protein</fullName>
    </submittedName>
</protein>
<dbReference type="InterPro" id="IPR011576">
    <property type="entry name" value="Pyridox_Oxase_N"/>
</dbReference>
<dbReference type="Pfam" id="PF01243">
    <property type="entry name" value="PNPOx_N"/>
    <property type="match status" value="1"/>
</dbReference>
<proteinExistence type="predicted"/>
<dbReference type="SUPFAM" id="SSF50475">
    <property type="entry name" value="FMN-binding split barrel"/>
    <property type="match status" value="1"/>
</dbReference>
<dbReference type="InterPro" id="IPR012349">
    <property type="entry name" value="Split_barrel_FMN-bd"/>
</dbReference>
<evidence type="ECO:0000259" key="1">
    <source>
        <dbReference type="Pfam" id="PF01243"/>
    </source>
</evidence>
<feature type="domain" description="Pyridoxamine 5'-phosphate oxidase N-terminal" evidence="1">
    <location>
        <begin position="32"/>
        <end position="153"/>
    </location>
</feature>
<reference evidence="2 3" key="1">
    <citation type="journal article" date="2020" name="ISME J.">
        <title>Comparative genomics reveals insights into cyanobacterial evolution and habitat adaptation.</title>
        <authorList>
            <person name="Chen M.Y."/>
            <person name="Teng W.K."/>
            <person name="Zhao L."/>
            <person name="Hu C.X."/>
            <person name="Zhou Y.K."/>
            <person name="Han B.P."/>
            <person name="Song L.R."/>
            <person name="Shu W.S."/>
        </authorList>
    </citation>
    <scope>NUCLEOTIDE SEQUENCE [LARGE SCALE GENOMIC DNA]</scope>
    <source>
        <strain evidence="2 3">FACHB-159</strain>
    </source>
</reference>
<dbReference type="EMBL" id="JACJTU010000012">
    <property type="protein sequence ID" value="MBD2735107.1"/>
    <property type="molecule type" value="Genomic_DNA"/>
</dbReference>
<dbReference type="Proteomes" id="UP000637383">
    <property type="component" value="Unassembled WGS sequence"/>
</dbReference>
<comment type="caution">
    <text evidence="2">The sequence shown here is derived from an EMBL/GenBank/DDBJ whole genome shotgun (WGS) entry which is preliminary data.</text>
</comment>
<evidence type="ECO:0000313" key="3">
    <source>
        <dbReference type="Proteomes" id="UP000637383"/>
    </source>
</evidence>
<gene>
    <name evidence="2" type="ORF">H6H03_14610</name>
</gene>
<name>A0ABR8K6I8_9NOSO</name>